<organism evidence="2 3">
    <name type="scientific">Catenisphaera adipataccumulans</name>
    <dbReference type="NCBI Taxonomy" id="700500"/>
    <lineage>
        <taxon>Bacteria</taxon>
        <taxon>Bacillati</taxon>
        <taxon>Bacillota</taxon>
        <taxon>Erysipelotrichia</taxon>
        <taxon>Erysipelotrichales</taxon>
        <taxon>Erysipelotrichaceae</taxon>
        <taxon>Catenisphaera</taxon>
    </lineage>
</organism>
<dbReference type="InterPro" id="IPR036895">
    <property type="entry name" value="Uracil-DNA_glycosylase-like_sf"/>
</dbReference>
<accession>A0A7W8CXG8</accession>
<reference evidence="2 3" key="1">
    <citation type="submission" date="2020-08" db="EMBL/GenBank/DDBJ databases">
        <title>Genomic Encyclopedia of Type Strains, Phase IV (KMG-IV): sequencing the most valuable type-strain genomes for metagenomic binning, comparative biology and taxonomic classification.</title>
        <authorList>
            <person name="Goeker M."/>
        </authorList>
    </citation>
    <scope>NUCLEOTIDE SEQUENCE [LARGE SCALE GENOMIC DNA]</scope>
    <source>
        <strain evidence="2 3">DSM 25799</strain>
    </source>
</reference>
<gene>
    <name evidence="2" type="ORF">HNQ47_001457</name>
</gene>
<protein>
    <submittedName>
        <fullName evidence="2">Hypoxanthine-DNA glycosylase</fullName>
    </submittedName>
</protein>
<sequence length="154" mass="17725">MQRIVGLDPIVHDQDRILILGSMPSEESLRQQEYYANPTNRFWKVLGTIYQMPIEDYDQKKQILTAAKISLWDICHSCTRYKSADATIKNVEPNEIPVLAGDKKIICNGKTSYNTLKKYFPELAERAAVCPSTSAANARFRLNDLIEIYRKELR</sequence>
<proteinExistence type="predicted"/>
<keyword evidence="3" id="KW-1185">Reference proteome</keyword>
<evidence type="ECO:0000259" key="1">
    <source>
        <dbReference type="Pfam" id="PF03167"/>
    </source>
</evidence>
<comment type="caution">
    <text evidence="2">The sequence shown here is derived from an EMBL/GenBank/DDBJ whole genome shotgun (WGS) entry which is preliminary data.</text>
</comment>
<dbReference type="EMBL" id="JACHHK010000005">
    <property type="protein sequence ID" value="MBB5183435.1"/>
    <property type="molecule type" value="Genomic_DNA"/>
</dbReference>
<dbReference type="InterPro" id="IPR005122">
    <property type="entry name" value="Uracil-DNA_glycosylase-like"/>
</dbReference>
<dbReference type="SUPFAM" id="SSF52141">
    <property type="entry name" value="Uracil-DNA glycosylase-like"/>
    <property type="match status" value="1"/>
</dbReference>
<evidence type="ECO:0000313" key="2">
    <source>
        <dbReference type="EMBL" id="MBB5183435.1"/>
    </source>
</evidence>
<dbReference type="CDD" id="cd10032">
    <property type="entry name" value="UDG-F6_HDG"/>
    <property type="match status" value="1"/>
</dbReference>
<dbReference type="Pfam" id="PF03167">
    <property type="entry name" value="UDG"/>
    <property type="match status" value="1"/>
</dbReference>
<dbReference type="InterPro" id="IPR026353">
    <property type="entry name" value="Hypoxan-DNA_Glyclase"/>
</dbReference>
<feature type="domain" description="Uracil-DNA glycosylase-like" evidence="1">
    <location>
        <begin position="13"/>
        <end position="140"/>
    </location>
</feature>
<evidence type="ECO:0000313" key="3">
    <source>
        <dbReference type="Proteomes" id="UP000539953"/>
    </source>
</evidence>
<dbReference type="Gene3D" id="3.40.470.10">
    <property type="entry name" value="Uracil-DNA glycosylase-like domain"/>
    <property type="match status" value="1"/>
</dbReference>
<dbReference type="Proteomes" id="UP000539953">
    <property type="component" value="Unassembled WGS sequence"/>
</dbReference>
<dbReference type="RefSeq" id="WP_183328726.1">
    <property type="nucleotide sequence ID" value="NZ_JACHHK010000005.1"/>
</dbReference>
<name>A0A7W8CXG8_9FIRM</name>
<dbReference type="AlphaFoldDB" id="A0A7W8CXG8"/>
<dbReference type="NCBIfam" id="TIGR04274">
    <property type="entry name" value="hypoxanDNAglyco"/>
    <property type="match status" value="1"/>
</dbReference>